<gene>
    <name evidence="2" type="ORF">C5167_043616</name>
</gene>
<sequence>MEGFEYDAIFLKLQLGMLRNQFKNTISRMMFVQVAYASSCFYFPMFSNQLKKIQHLHYHLLKHLRIIVLEILRILRKSLSYETMKEFYDNIPARAFYNFQFFSSGHCDSRNNKSVERVPLPPPLYSAAAANSSCTKPSPSPSSSFKQSSPPYSGPKPSVGTAPPASFSDFYNKYSDKLEHPMYFPNFPDMNFTSFKQEFDLAITSQGMTQGIHDSLHQSSMARAVHNCLHQSGIIQTQIYSRL</sequence>
<protein>
    <submittedName>
        <fullName evidence="2">Uncharacterized protein</fullName>
    </submittedName>
</protein>
<reference evidence="2 3" key="1">
    <citation type="journal article" date="2018" name="Science">
        <title>The opium poppy genome and morphinan production.</title>
        <authorList>
            <person name="Guo L."/>
            <person name="Winzer T."/>
            <person name="Yang X."/>
            <person name="Li Y."/>
            <person name="Ning Z."/>
            <person name="He Z."/>
            <person name="Teodor R."/>
            <person name="Lu Y."/>
            <person name="Bowser T.A."/>
            <person name="Graham I.A."/>
            <person name="Ye K."/>
        </authorList>
    </citation>
    <scope>NUCLEOTIDE SEQUENCE [LARGE SCALE GENOMIC DNA]</scope>
    <source>
        <strain evidence="3">cv. HN1</strain>
        <tissue evidence="2">Leaves</tissue>
    </source>
</reference>
<proteinExistence type="predicted"/>
<dbReference type="Gramene" id="RZC81026">
    <property type="protein sequence ID" value="RZC81026"/>
    <property type="gene ID" value="C5167_043616"/>
</dbReference>
<dbReference type="AlphaFoldDB" id="A0A4Y7L764"/>
<name>A0A4Y7L764_PAPSO</name>
<dbReference type="Proteomes" id="UP000316621">
    <property type="component" value="Chromosome 10"/>
</dbReference>
<keyword evidence="3" id="KW-1185">Reference proteome</keyword>
<feature type="compositionally biased region" description="Low complexity" evidence="1">
    <location>
        <begin position="129"/>
        <end position="151"/>
    </location>
</feature>
<evidence type="ECO:0000256" key="1">
    <source>
        <dbReference type="SAM" id="MobiDB-lite"/>
    </source>
</evidence>
<evidence type="ECO:0000313" key="3">
    <source>
        <dbReference type="Proteomes" id="UP000316621"/>
    </source>
</evidence>
<dbReference type="EMBL" id="CM010724">
    <property type="protein sequence ID" value="RZC81026.1"/>
    <property type="molecule type" value="Genomic_DNA"/>
</dbReference>
<organism evidence="2 3">
    <name type="scientific">Papaver somniferum</name>
    <name type="common">Opium poppy</name>
    <dbReference type="NCBI Taxonomy" id="3469"/>
    <lineage>
        <taxon>Eukaryota</taxon>
        <taxon>Viridiplantae</taxon>
        <taxon>Streptophyta</taxon>
        <taxon>Embryophyta</taxon>
        <taxon>Tracheophyta</taxon>
        <taxon>Spermatophyta</taxon>
        <taxon>Magnoliopsida</taxon>
        <taxon>Ranunculales</taxon>
        <taxon>Papaveraceae</taxon>
        <taxon>Papaveroideae</taxon>
        <taxon>Papaver</taxon>
    </lineage>
</organism>
<feature type="region of interest" description="Disordered" evidence="1">
    <location>
        <begin position="129"/>
        <end position="161"/>
    </location>
</feature>
<evidence type="ECO:0000313" key="2">
    <source>
        <dbReference type="EMBL" id="RZC81026.1"/>
    </source>
</evidence>
<accession>A0A4Y7L764</accession>